<protein>
    <submittedName>
        <fullName evidence="1">Uncharacterized protein</fullName>
    </submittedName>
</protein>
<dbReference type="EMBL" id="MN740787">
    <property type="protein sequence ID" value="QHU11665.1"/>
    <property type="molecule type" value="Genomic_DNA"/>
</dbReference>
<organism evidence="1">
    <name type="scientific">viral metagenome</name>
    <dbReference type="NCBI Taxonomy" id="1070528"/>
    <lineage>
        <taxon>unclassified sequences</taxon>
        <taxon>metagenomes</taxon>
        <taxon>organismal metagenomes</taxon>
    </lineage>
</organism>
<dbReference type="AlphaFoldDB" id="A0A6C0K0U0"/>
<name>A0A6C0K0U0_9ZZZZ</name>
<sequence length="123" mass="14805">MIPHLFCEEGSHSFFDFDMYLFTIDCSEKTIELQKHLISCVKPPTVHGLRECIERYNQENDHILDDQFFLAFIPQENQFYQIKWDLSCVKWFPKEETVNIKAMIFDHIVAWNCVQDKFMLHLI</sequence>
<accession>A0A6C0K0U0</accession>
<reference evidence="1" key="1">
    <citation type="journal article" date="2020" name="Nature">
        <title>Giant virus diversity and host interactions through global metagenomics.</title>
        <authorList>
            <person name="Schulz F."/>
            <person name="Roux S."/>
            <person name="Paez-Espino D."/>
            <person name="Jungbluth S."/>
            <person name="Walsh D.A."/>
            <person name="Denef V.J."/>
            <person name="McMahon K.D."/>
            <person name="Konstantinidis K.T."/>
            <person name="Eloe-Fadrosh E.A."/>
            <person name="Kyrpides N.C."/>
            <person name="Woyke T."/>
        </authorList>
    </citation>
    <scope>NUCLEOTIDE SEQUENCE</scope>
    <source>
        <strain evidence="1">GVMAG-S-1101169-75</strain>
    </source>
</reference>
<evidence type="ECO:0000313" key="1">
    <source>
        <dbReference type="EMBL" id="QHU11665.1"/>
    </source>
</evidence>
<proteinExistence type="predicted"/>